<dbReference type="OrthoDB" id="5641284at2"/>
<dbReference type="eggNOG" id="ENOG5030QYS">
    <property type="taxonomic scope" value="Bacteria"/>
</dbReference>
<dbReference type="AlphaFoldDB" id="A0A078KVN2"/>
<evidence type="ECO:0000313" key="1">
    <source>
        <dbReference type="EMBL" id="CDZ77041.1"/>
    </source>
</evidence>
<dbReference type="EMBL" id="CCSB01000001">
    <property type="protein sequence ID" value="CDZ77041.1"/>
    <property type="molecule type" value="Genomic_DNA"/>
</dbReference>
<name>A0A078KVN2_9GAMM</name>
<dbReference type="Proteomes" id="UP000044071">
    <property type="component" value="Unassembled WGS sequence"/>
</dbReference>
<sequence>MIFQCKYCKKRMEPRVEIKERLLSTNEQTFYCSSCGKQLFILGSLADKPSWNRFGFLIDFLIPLVWEVINSLEIFKALRKKLSFRKRKRTSTKDESSE</sequence>
<organism evidence="1 2">
    <name type="scientific">Legionella massiliensis</name>
    <dbReference type="NCBI Taxonomy" id="1034943"/>
    <lineage>
        <taxon>Bacteria</taxon>
        <taxon>Pseudomonadati</taxon>
        <taxon>Pseudomonadota</taxon>
        <taxon>Gammaproteobacteria</taxon>
        <taxon>Legionellales</taxon>
        <taxon>Legionellaceae</taxon>
        <taxon>Legionella</taxon>
    </lineage>
</organism>
<evidence type="ECO:0000313" key="2">
    <source>
        <dbReference type="Proteomes" id="UP000044071"/>
    </source>
</evidence>
<gene>
    <name evidence="1" type="ORF">BN59_01320</name>
</gene>
<reference evidence="1 2" key="1">
    <citation type="submission" date="2014-06" db="EMBL/GenBank/DDBJ databases">
        <authorList>
            <person name="Urmite Genomes Urmite Genomes"/>
        </authorList>
    </citation>
    <scope>NUCLEOTIDE SEQUENCE [LARGE SCALE GENOMIC DNA]</scope>
</reference>
<proteinExistence type="predicted"/>
<keyword evidence="2" id="KW-1185">Reference proteome</keyword>
<protein>
    <submittedName>
        <fullName evidence="1">Uncharacterized protein</fullName>
    </submittedName>
</protein>
<accession>A0A078KVN2</accession>